<accession>A0A135I8R2</accession>
<proteinExistence type="predicted"/>
<reference evidence="1 2" key="1">
    <citation type="submission" date="2015-11" db="EMBL/GenBank/DDBJ databases">
        <title>Genomic Taxonomy of the Vibrionaceae.</title>
        <authorList>
            <person name="Gomez-Gil B."/>
            <person name="Enciso-Ibarra J."/>
        </authorList>
    </citation>
    <scope>NUCLEOTIDE SEQUENCE [LARGE SCALE GENOMIC DNA]</scope>
    <source>
        <strain evidence="1 2">CAIM 912</strain>
    </source>
</reference>
<keyword evidence="2" id="KW-1185">Reference proteome</keyword>
<dbReference type="STRING" id="294935.ATN88_20250"/>
<gene>
    <name evidence="1" type="ORF">ATN88_20250</name>
</gene>
<protein>
    <recommendedName>
        <fullName evidence="3">InsA N-terminal domain-containing protein</fullName>
    </recommendedName>
</protein>
<evidence type="ECO:0000313" key="2">
    <source>
        <dbReference type="Proteomes" id="UP000070529"/>
    </source>
</evidence>
<organism evidence="1 2">
    <name type="scientific">Enterovibrio coralii</name>
    <dbReference type="NCBI Taxonomy" id="294935"/>
    <lineage>
        <taxon>Bacteria</taxon>
        <taxon>Pseudomonadati</taxon>
        <taxon>Pseudomonadota</taxon>
        <taxon>Gammaproteobacteria</taxon>
        <taxon>Vibrionales</taxon>
        <taxon>Vibrionaceae</taxon>
        <taxon>Enterovibrio</taxon>
    </lineage>
</organism>
<sequence length="440" mass="49323">MRITFYFGGMDRIARFSFFVVIQMLDLNVCKSGRCKNLGVSKAKEYEYHIRPLGFLAMRCGACSATPPMLDNESFGLMRSHWLRQVGLSTGKLCPGCGAAAIKRFGQSSNGKPRFQCKVCQKTFSNRSSVMKGQEQLAKAILDALSCDQDGENLTQLAANKGVHFDRACEQLKRQAYQVIWQGERANYMASVRFTLPYKGNDNQLWGILTTDILSGRVLHISTTLVPFGLPEQGRYQPCVDAPPLELSSTDSAIELAHKQEQRFLLRQQFDRCDFGSATVRKQSQSHALPVLSAHAHFAVLNALGHGEEGGAHFLSHEVFLRGACITQFSEHVKRHQMALAYVVGETNGDIELSTIRKLGWWQNSWREFRDNAGKTKAYSVLCGNLALEPKEVRLKSAMNALRFIQREVEKLNLAAFTASRVESFAVEFAKRYNQALECC</sequence>
<evidence type="ECO:0000313" key="1">
    <source>
        <dbReference type="EMBL" id="KXF81835.1"/>
    </source>
</evidence>
<dbReference type="Proteomes" id="UP000070529">
    <property type="component" value="Unassembled WGS sequence"/>
</dbReference>
<dbReference type="EMBL" id="LNTY01000033">
    <property type="protein sequence ID" value="KXF81835.1"/>
    <property type="molecule type" value="Genomic_DNA"/>
</dbReference>
<name>A0A135I8R2_9GAMM</name>
<comment type="caution">
    <text evidence="1">The sequence shown here is derived from an EMBL/GenBank/DDBJ whole genome shotgun (WGS) entry which is preliminary data.</text>
</comment>
<evidence type="ECO:0008006" key="3">
    <source>
        <dbReference type="Google" id="ProtNLM"/>
    </source>
</evidence>
<dbReference type="AlphaFoldDB" id="A0A135I8R2"/>